<dbReference type="NCBIfam" id="TIGR04131">
    <property type="entry name" value="Bac_Flav_CTERM"/>
    <property type="match status" value="1"/>
</dbReference>
<dbReference type="AlphaFoldDB" id="A0A839SNW9"/>
<keyword evidence="3" id="KW-1185">Reference proteome</keyword>
<dbReference type="Proteomes" id="UP000539265">
    <property type="component" value="Unassembled WGS sequence"/>
</dbReference>
<dbReference type="Gene3D" id="2.60.40.10">
    <property type="entry name" value="Immunoglobulins"/>
    <property type="match status" value="1"/>
</dbReference>
<evidence type="ECO:0000313" key="3">
    <source>
        <dbReference type="Proteomes" id="UP000539265"/>
    </source>
</evidence>
<evidence type="ECO:0000256" key="1">
    <source>
        <dbReference type="SAM" id="SignalP"/>
    </source>
</evidence>
<comment type="caution">
    <text evidence="2">The sequence shown here is derived from an EMBL/GenBank/DDBJ whole genome shotgun (WGS) entry which is preliminary data.</text>
</comment>
<gene>
    <name evidence="2" type="ORF">FHS11_005364</name>
</gene>
<dbReference type="RefSeq" id="WP_096355795.1">
    <property type="nucleotide sequence ID" value="NZ_AP017313.1"/>
</dbReference>
<reference evidence="2" key="1">
    <citation type="submission" date="2020-08" db="EMBL/GenBank/DDBJ databases">
        <title>Genomic Encyclopedia of Type Strains, Phase III (KMG-III): the genomes of soil and plant-associated and newly described type strains.</title>
        <authorList>
            <person name="Whitman W."/>
        </authorList>
    </citation>
    <scope>NUCLEOTIDE SEQUENCE [LARGE SCALE GENOMIC DNA]</scope>
    <source>
        <strain evidence="2">CECT 8628</strain>
    </source>
</reference>
<name>A0A839SNW9_9SPHI</name>
<organism evidence="2 3">
    <name type="scientific">Mucilaginibacter gotjawali</name>
    <dbReference type="NCBI Taxonomy" id="1550579"/>
    <lineage>
        <taxon>Bacteria</taxon>
        <taxon>Pseudomonadati</taxon>
        <taxon>Bacteroidota</taxon>
        <taxon>Sphingobacteriia</taxon>
        <taxon>Sphingobacteriales</taxon>
        <taxon>Sphingobacteriaceae</taxon>
        <taxon>Mucilaginibacter</taxon>
    </lineage>
</organism>
<feature type="chain" id="PRO_5032710763" evidence="1">
    <location>
        <begin position="24"/>
        <end position="649"/>
    </location>
</feature>
<protein>
    <submittedName>
        <fullName evidence="2">Gliding motility-associated-like protein</fullName>
    </submittedName>
</protein>
<dbReference type="InterPro" id="IPR013783">
    <property type="entry name" value="Ig-like_fold"/>
</dbReference>
<feature type="signal peptide" evidence="1">
    <location>
        <begin position="1"/>
        <end position="23"/>
    </location>
</feature>
<accession>A0A839SNW9</accession>
<sequence>MRPITFRILLILISVLLSFHTYGQTCTGSLGDPIIKVDFGAGPNPGPALSGQQTNMTYLNTSCPNDGQYTIANSSGNCFGDAWVFLNQDHTGNPNGYMMIINASNLPSIFFTQQTNVGDLCPNTKYYFEAYITNLNLPTICSGNPILPNITFTIETTGGVLLAPPYNTGDIPATGKVDWKPYGTFFTTPANSNEAIVVKMQNNAPGGCGNDFALDDITFRACGPVIVAGIGSTGGPQQSSLCQGDNGLFNFNTTVVGDDSPVYQWQSNVNNAGWTDITGETTASLQVPFSNAVTGVYQYRVGIANGSNITSPTCRVYGSPLTVTVNPYPVVPAIANQTVCETYPVTLTASGGASYTWTGPGMQPTAQNPLVINSATPANTGTYTVVALSDKGCSAPPVQTYVNVIPKIVPGVSPDVTICAGETTQLSSSGGKYYKWVPSNGLDHPDTPNPVASPLQTTTYTVHISNDGCADSSKTVTVTVNQNPVANAGNNRAIFEGQSVKLDGVIKGDNITGFFWSPSTFLDDPKSLTPVATPTDDITYTLNLTSLSCGTSSSNVFVRVYKKITIPNAFSPNNDGTNDYWNINALITYPDCSLVVYNRYGQQVYQSTGYSKPWDGTYNGSLLPPGTYYYILDLKNNTPKISGWVVVVR</sequence>
<dbReference type="InterPro" id="IPR026341">
    <property type="entry name" value="T9SS_type_B"/>
</dbReference>
<proteinExistence type="predicted"/>
<dbReference type="EMBL" id="JACHWX010000027">
    <property type="protein sequence ID" value="MBB3058904.1"/>
    <property type="molecule type" value="Genomic_DNA"/>
</dbReference>
<dbReference type="Pfam" id="PF13585">
    <property type="entry name" value="CHU_C"/>
    <property type="match status" value="1"/>
</dbReference>
<evidence type="ECO:0000313" key="2">
    <source>
        <dbReference type="EMBL" id="MBB3058904.1"/>
    </source>
</evidence>
<keyword evidence="1" id="KW-0732">Signal</keyword>